<evidence type="ECO:0000313" key="2">
    <source>
        <dbReference type="EMBL" id="CZS98835.1"/>
    </source>
</evidence>
<dbReference type="AlphaFoldDB" id="A0A1E1KLD8"/>
<keyword evidence="3" id="KW-1185">Reference proteome</keyword>
<protein>
    <submittedName>
        <fullName evidence="2">Uncharacterized protein</fullName>
    </submittedName>
</protein>
<sequence length="79" mass="8784">MIDMHYKYCSGCKLEYTPDKLDEEGFYVDMDMDMEVVLGTRTMARVALEDGIVGSIDGGLGQGELSNQTHASTITEDRE</sequence>
<proteinExistence type="predicted"/>
<gene>
    <name evidence="2" type="ORF">RAG0_07396</name>
</gene>
<evidence type="ECO:0000256" key="1">
    <source>
        <dbReference type="SAM" id="MobiDB-lite"/>
    </source>
</evidence>
<organism evidence="2 3">
    <name type="scientific">Rhynchosporium agropyri</name>
    <dbReference type="NCBI Taxonomy" id="914238"/>
    <lineage>
        <taxon>Eukaryota</taxon>
        <taxon>Fungi</taxon>
        <taxon>Dikarya</taxon>
        <taxon>Ascomycota</taxon>
        <taxon>Pezizomycotina</taxon>
        <taxon>Leotiomycetes</taxon>
        <taxon>Helotiales</taxon>
        <taxon>Ploettnerulaceae</taxon>
        <taxon>Rhynchosporium</taxon>
    </lineage>
</organism>
<accession>A0A1E1KLD8</accession>
<reference evidence="3" key="1">
    <citation type="submission" date="2016-03" db="EMBL/GenBank/DDBJ databases">
        <authorList>
            <person name="Guldener U."/>
        </authorList>
    </citation>
    <scope>NUCLEOTIDE SEQUENCE [LARGE SCALE GENOMIC DNA]</scope>
    <source>
        <strain evidence="3">04CH-RAC-A.6.1</strain>
    </source>
</reference>
<feature type="region of interest" description="Disordered" evidence="1">
    <location>
        <begin position="57"/>
        <end position="79"/>
    </location>
</feature>
<feature type="compositionally biased region" description="Polar residues" evidence="1">
    <location>
        <begin position="64"/>
        <end position="79"/>
    </location>
</feature>
<dbReference type="Proteomes" id="UP000178912">
    <property type="component" value="Unassembled WGS sequence"/>
</dbReference>
<evidence type="ECO:0000313" key="3">
    <source>
        <dbReference type="Proteomes" id="UP000178912"/>
    </source>
</evidence>
<name>A0A1E1KLD8_9HELO</name>
<dbReference type="EMBL" id="FJUX01000038">
    <property type="protein sequence ID" value="CZS98835.1"/>
    <property type="molecule type" value="Genomic_DNA"/>
</dbReference>